<evidence type="ECO:0000313" key="2">
    <source>
        <dbReference type="Proteomes" id="UP001238496"/>
    </source>
</evidence>
<protein>
    <submittedName>
        <fullName evidence="1">Uncharacterized protein</fullName>
    </submittedName>
</protein>
<organism evidence="1 2">
    <name type="scientific">Peteryoungia aggregata LMG 23059</name>
    <dbReference type="NCBI Taxonomy" id="1368425"/>
    <lineage>
        <taxon>Bacteria</taxon>
        <taxon>Pseudomonadati</taxon>
        <taxon>Pseudomonadota</taxon>
        <taxon>Alphaproteobacteria</taxon>
        <taxon>Hyphomicrobiales</taxon>
        <taxon>Rhizobiaceae</taxon>
        <taxon>Peteryoungia</taxon>
    </lineage>
</organism>
<proteinExistence type="predicted"/>
<sequence>MGQFSMEISGCAGSALSGNQQNGGQMPPQSVVRRYGHQLEQLIDTIDSVVARQSLNPIHSRPTGAIVSAIVSNLDAFADARRGRYANFEALGDPNLTSHEPISRWWTEVAEPILDQHYRGTKTQVRVELNARLIDQLIGDFTLVHHTSETREMMTDVETASRRTGQTAIVQKWARYYVLTLIRWLAAVYKEVAYKAVYELDHDAFFGTWEFFYTFLVDDSFLRTRKTWPLGG</sequence>
<accession>A0ABU0G679</accession>
<dbReference type="Proteomes" id="UP001238496">
    <property type="component" value="Unassembled WGS sequence"/>
</dbReference>
<reference evidence="1 2" key="1">
    <citation type="submission" date="2023-07" db="EMBL/GenBank/DDBJ databases">
        <title>Genomic Encyclopedia of Type Strains, Phase IV (KMG-IV): sequencing the most valuable type-strain genomes for metagenomic binning, comparative biology and taxonomic classification.</title>
        <authorList>
            <person name="Goeker M."/>
        </authorList>
    </citation>
    <scope>NUCLEOTIDE SEQUENCE [LARGE SCALE GENOMIC DNA]</scope>
    <source>
        <strain evidence="1 2">DSM 1111</strain>
    </source>
</reference>
<comment type="caution">
    <text evidence="1">The sequence shown here is derived from an EMBL/GenBank/DDBJ whole genome shotgun (WGS) entry which is preliminary data.</text>
</comment>
<keyword evidence="2" id="KW-1185">Reference proteome</keyword>
<name>A0ABU0G679_9HYPH</name>
<evidence type="ECO:0000313" key="1">
    <source>
        <dbReference type="EMBL" id="MDQ0420856.1"/>
    </source>
</evidence>
<dbReference type="EMBL" id="JAUSUW010000004">
    <property type="protein sequence ID" value="MDQ0420856.1"/>
    <property type="molecule type" value="Genomic_DNA"/>
</dbReference>
<gene>
    <name evidence="1" type="ORF">J2045_001880</name>
</gene>